<dbReference type="OrthoDB" id="2971563at2"/>
<dbReference type="Gene3D" id="3.60.15.10">
    <property type="entry name" value="Ribonuclease Z/Hydroxyacylglutathione hydrolase-like"/>
    <property type="match status" value="1"/>
</dbReference>
<dbReference type="AlphaFoldDB" id="A0A086XWT1"/>
<dbReference type="Proteomes" id="UP000028824">
    <property type="component" value="Unassembled WGS sequence"/>
</dbReference>
<dbReference type="InterPro" id="IPR036388">
    <property type="entry name" value="WH-like_DNA-bd_sf"/>
</dbReference>
<evidence type="ECO:0000313" key="3">
    <source>
        <dbReference type="EMBL" id="KFI26481.1"/>
    </source>
</evidence>
<organism evidence="3 4">
    <name type="scientific">Paenirhodobacter enshiensis</name>
    <dbReference type="NCBI Taxonomy" id="1105367"/>
    <lineage>
        <taxon>Bacteria</taxon>
        <taxon>Pseudomonadati</taxon>
        <taxon>Pseudomonadota</taxon>
        <taxon>Alphaproteobacteria</taxon>
        <taxon>Rhodobacterales</taxon>
        <taxon>Rhodobacter group</taxon>
        <taxon>Paenirhodobacter</taxon>
    </lineage>
</organism>
<dbReference type="SMART" id="SM00849">
    <property type="entry name" value="Lactamase_B"/>
    <property type="match status" value="1"/>
</dbReference>
<comment type="caution">
    <text evidence="3">The sequence shown here is derived from an EMBL/GenBank/DDBJ whole genome shotgun (WGS) entry which is preliminary data.</text>
</comment>
<dbReference type="Pfam" id="PF00753">
    <property type="entry name" value="Lactamase_B"/>
    <property type="match status" value="1"/>
</dbReference>
<dbReference type="EMBL" id="JFZB01000014">
    <property type="protein sequence ID" value="KFI26481.1"/>
    <property type="molecule type" value="Genomic_DNA"/>
</dbReference>
<dbReference type="InterPro" id="IPR050662">
    <property type="entry name" value="Sec-metab_biosynth-thioest"/>
</dbReference>
<name>A0A086XWT1_9RHOB</name>
<evidence type="ECO:0000313" key="4">
    <source>
        <dbReference type="Proteomes" id="UP000028824"/>
    </source>
</evidence>
<reference evidence="3 4" key="1">
    <citation type="submission" date="2014-03" db="EMBL/GenBank/DDBJ databases">
        <title>Genome of Paenirhodobacter enshiensis DW2-9.</title>
        <authorList>
            <person name="Wang D."/>
            <person name="Wang G."/>
        </authorList>
    </citation>
    <scope>NUCLEOTIDE SEQUENCE [LARGE SCALE GENOMIC DNA]</scope>
    <source>
        <strain evidence="3 4">DW2-9</strain>
    </source>
</reference>
<evidence type="ECO:0000259" key="2">
    <source>
        <dbReference type="SMART" id="SM00849"/>
    </source>
</evidence>
<proteinExistence type="predicted"/>
<dbReference type="PANTHER" id="PTHR23131">
    <property type="entry name" value="ENDORIBONUCLEASE LACTB2"/>
    <property type="match status" value="1"/>
</dbReference>
<dbReference type="InterPro" id="IPR001279">
    <property type="entry name" value="Metallo-B-lactamas"/>
</dbReference>
<feature type="region of interest" description="Disordered" evidence="1">
    <location>
        <begin position="1"/>
        <end position="20"/>
    </location>
</feature>
<accession>A0A086XWT1</accession>
<dbReference type="InterPro" id="IPR036866">
    <property type="entry name" value="RibonucZ/Hydroxyglut_hydro"/>
</dbReference>
<dbReference type="Gene3D" id="1.10.10.10">
    <property type="entry name" value="Winged helix-like DNA-binding domain superfamily/Winged helix DNA-binding domain"/>
    <property type="match status" value="1"/>
</dbReference>
<protein>
    <submittedName>
        <fullName evidence="3">Metallo-beta-lactamase</fullName>
    </submittedName>
</protein>
<feature type="domain" description="Metallo-beta-lactamase" evidence="2">
    <location>
        <begin position="40"/>
        <end position="258"/>
    </location>
</feature>
<dbReference type="eggNOG" id="COG0491">
    <property type="taxonomic scope" value="Bacteria"/>
</dbReference>
<sequence>MSERGGLRFPWPAPPDDGTPREVAPGVLWIRLPLEMVTDHVNVWALDDGAGWTLVDTGLDTPGAHAALGRALATPRMAGKPVTRVIATHHHPDHVGQVARFAAAGAELWTTRSAWLNARMLHLDARDGICPETEVFWRRAGMAEDQLARLAAHSAESLWRHVGPLPPSYRRIAAGDEIVAGGRRWHVATGHGHAPEHAVLFSLDDDLVIGGDQMLPSISANIGVLASEPEADPIGEWLDSLHAMAALAEERHLVLPGHGLVYRGLPLRLEQMIARRRSGLDRLRGLLGAGVRTVPECFPALYRRPITDELFTLALSEAVAHLNHLARLGQARRDTGADGLWRWSAV</sequence>
<dbReference type="SUPFAM" id="SSF56281">
    <property type="entry name" value="Metallo-hydrolase/oxidoreductase"/>
    <property type="match status" value="1"/>
</dbReference>
<dbReference type="PANTHER" id="PTHR23131:SF4">
    <property type="entry name" value="METALLO-BETA-LACTAMASE SUPERFAMILY POTEIN"/>
    <property type="match status" value="1"/>
</dbReference>
<evidence type="ECO:0000256" key="1">
    <source>
        <dbReference type="SAM" id="MobiDB-lite"/>
    </source>
</evidence>
<gene>
    <name evidence="3" type="ORF">CG50_01760</name>
</gene>
<keyword evidence="4" id="KW-1185">Reference proteome</keyword>
<dbReference type="STRING" id="1105367.CG50_01760"/>